<gene>
    <name evidence="1" type="ORF">EYZ11_011506</name>
</gene>
<protein>
    <submittedName>
        <fullName evidence="1">Uncharacterized protein</fullName>
    </submittedName>
</protein>
<accession>A0A4S3J2M7</accession>
<name>A0A4S3J2M7_9EURO</name>
<organism evidence="1 2">
    <name type="scientific">Aspergillus tanneri</name>
    <dbReference type="NCBI Taxonomy" id="1220188"/>
    <lineage>
        <taxon>Eukaryota</taxon>
        <taxon>Fungi</taxon>
        <taxon>Dikarya</taxon>
        <taxon>Ascomycota</taxon>
        <taxon>Pezizomycotina</taxon>
        <taxon>Eurotiomycetes</taxon>
        <taxon>Eurotiomycetidae</taxon>
        <taxon>Eurotiales</taxon>
        <taxon>Aspergillaceae</taxon>
        <taxon>Aspergillus</taxon>
        <taxon>Aspergillus subgen. Circumdati</taxon>
    </lineage>
</organism>
<dbReference type="AlphaFoldDB" id="A0A4S3J2M7"/>
<dbReference type="VEuPathDB" id="FungiDB:EYZ11_011506"/>
<proteinExistence type="predicted"/>
<evidence type="ECO:0000313" key="1">
    <source>
        <dbReference type="EMBL" id="THC89049.1"/>
    </source>
</evidence>
<comment type="caution">
    <text evidence="1">The sequence shown here is derived from an EMBL/GenBank/DDBJ whole genome shotgun (WGS) entry which is preliminary data.</text>
</comment>
<dbReference type="EMBL" id="SOSA01000720">
    <property type="protein sequence ID" value="THC89049.1"/>
    <property type="molecule type" value="Genomic_DNA"/>
</dbReference>
<evidence type="ECO:0000313" key="2">
    <source>
        <dbReference type="Proteomes" id="UP000308092"/>
    </source>
</evidence>
<reference evidence="1 2" key="1">
    <citation type="submission" date="2019-03" db="EMBL/GenBank/DDBJ databases">
        <title>The genome sequence of a newly discovered highly antifungal drug resistant Aspergillus species, Aspergillus tanneri NIH 1004.</title>
        <authorList>
            <person name="Mounaud S."/>
            <person name="Singh I."/>
            <person name="Joardar V."/>
            <person name="Pakala S."/>
            <person name="Pakala S."/>
            <person name="Venepally P."/>
            <person name="Hoover J."/>
            <person name="Nierman W."/>
            <person name="Chung J."/>
            <person name="Losada L."/>
        </authorList>
    </citation>
    <scope>NUCLEOTIDE SEQUENCE [LARGE SCALE GENOMIC DNA]</scope>
    <source>
        <strain evidence="1 2">NIH1004</strain>
    </source>
</reference>
<sequence length="94" mass="10684">MHRVNNPPTMSVVERHHPFKHKRFVTSCSESATVGSRKYYPKLQWPSHFLRGLVDVSIIQRDLKNPLLTVGVVNTHASSDLGYYVVAEVTYSSD</sequence>
<keyword evidence="2" id="KW-1185">Reference proteome</keyword>
<dbReference type="Proteomes" id="UP000308092">
    <property type="component" value="Unassembled WGS sequence"/>
</dbReference>